<dbReference type="InterPro" id="IPR039421">
    <property type="entry name" value="Type_1_exporter"/>
</dbReference>
<feature type="transmembrane region" description="Helical" evidence="7">
    <location>
        <begin position="178"/>
        <end position="198"/>
    </location>
</feature>
<feature type="transmembrane region" description="Helical" evidence="7">
    <location>
        <begin position="266"/>
        <end position="287"/>
    </location>
</feature>
<dbReference type="InterPro" id="IPR036640">
    <property type="entry name" value="ABC1_TM_sf"/>
</dbReference>
<name>A0ABW3LQI3_9BACI</name>
<dbReference type="Pfam" id="PF00664">
    <property type="entry name" value="ABC_membrane"/>
    <property type="match status" value="1"/>
</dbReference>
<dbReference type="Gene3D" id="1.20.1560.10">
    <property type="entry name" value="ABC transporter type 1, transmembrane domain"/>
    <property type="match status" value="1"/>
</dbReference>
<comment type="subcellular location">
    <subcellularLocation>
        <location evidence="1">Cell membrane</location>
        <topology evidence="1">Multi-pass membrane protein</topology>
    </subcellularLocation>
</comment>
<keyword evidence="3" id="KW-0547">Nucleotide-binding</keyword>
<keyword evidence="6 7" id="KW-0472">Membrane</keyword>
<evidence type="ECO:0000256" key="3">
    <source>
        <dbReference type="ARBA" id="ARBA00022741"/>
    </source>
</evidence>
<protein>
    <submittedName>
        <fullName evidence="10">ABC transporter ATP-binding protein</fullName>
    </submittedName>
</protein>
<dbReference type="PANTHER" id="PTHR24221">
    <property type="entry name" value="ATP-BINDING CASSETTE SUB-FAMILY B"/>
    <property type="match status" value="1"/>
</dbReference>
<proteinExistence type="predicted"/>
<feature type="transmembrane region" description="Helical" evidence="7">
    <location>
        <begin position="147"/>
        <end position="172"/>
    </location>
</feature>
<dbReference type="InterPro" id="IPR003593">
    <property type="entry name" value="AAA+_ATPase"/>
</dbReference>
<dbReference type="PROSITE" id="PS00211">
    <property type="entry name" value="ABC_TRANSPORTER_1"/>
    <property type="match status" value="1"/>
</dbReference>
<feature type="transmembrane region" description="Helical" evidence="7">
    <location>
        <begin position="20"/>
        <end position="42"/>
    </location>
</feature>
<evidence type="ECO:0000259" key="9">
    <source>
        <dbReference type="PROSITE" id="PS50929"/>
    </source>
</evidence>
<feature type="domain" description="ABC transmembrane type-1" evidence="9">
    <location>
        <begin position="21"/>
        <end position="321"/>
    </location>
</feature>
<keyword evidence="4 10" id="KW-0067">ATP-binding</keyword>
<evidence type="ECO:0000256" key="4">
    <source>
        <dbReference type="ARBA" id="ARBA00022840"/>
    </source>
</evidence>
<dbReference type="InterPro" id="IPR027417">
    <property type="entry name" value="P-loop_NTPase"/>
</dbReference>
<evidence type="ECO:0000256" key="2">
    <source>
        <dbReference type="ARBA" id="ARBA00022692"/>
    </source>
</evidence>
<keyword evidence="11" id="KW-1185">Reference proteome</keyword>
<dbReference type="SUPFAM" id="SSF52540">
    <property type="entry name" value="P-loop containing nucleoside triphosphate hydrolases"/>
    <property type="match status" value="1"/>
</dbReference>
<dbReference type="PROSITE" id="PS50893">
    <property type="entry name" value="ABC_TRANSPORTER_2"/>
    <property type="match status" value="1"/>
</dbReference>
<dbReference type="SMART" id="SM00382">
    <property type="entry name" value="AAA"/>
    <property type="match status" value="1"/>
</dbReference>
<dbReference type="EMBL" id="JBHTKJ010000074">
    <property type="protein sequence ID" value="MFD1040622.1"/>
    <property type="molecule type" value="Genomic_DNA"/>
</dbReference>
<dbReference type="Pfam" id="PF00005">
    <property type="entry name" value="ABC_tran"/>
    <property type="match status" value="1"/>
</dbReference>
<accession>A0ABW3LQI3</accession>
<evidence type="ECO:0000256" key="6">
    <source>
        <dbReference type="ARBA" id="ARBA00023136"/>
    </source>
</evidence>
<feature type="domain" description="ABC transporter" evidence="8">
    <location>
        <begin position="367"/>
        <end position="593"/>
    </location>
</feature>
<evidence type="ECO:0000259" key="8">
    <source>
        <dbReference type="PROSITE" id="PS50893"/>
    </source>
</evidence>
<evidence type="ECO:0000313" key="11">
    <source>
        <dbReference type="Proteomes" id="UP001597040"/>
    </source>
</evidence>
<evidence type="ECO:0000313" key="10">
    <source>
        <dbReference type="EMBL" id="MFD1040622.1"/>
    </source>
</evidence>
<dbReference type="GO" id="GO:0005524">
    <property type="term" value="F:ATP binding"/>
    <property type="evidence" value="ECO:0007669"/>
    <property type="project" value="UniProtKB-KW"/>
</dbReference>
<dbReference type="InterPro" id="IPR017871">
    <property type="entry name" value="ABC_transporter-like_CS"/>
</dbReference>
<dbReference type="InterPro" id="IPR003439">
    <property type="entry name" value="ABC_transporter-like_ATP-bd"/>
</dbReference>
<dbReference type="PANTHER" id="PTHR24221:SF654">
    <property type="entry name" value="ATP-BINDING CASSETTE SUB-FAMILY B MEMBER 6"/>
    <property type="match status" value="1"/>
</dbReference>
<sequence>MKKSIRKLLLLFNKREKKKFIILFAMMIIAALLETIGIGLIVPFVGIVTNPGIIQEQAILSFIYEFLNFQSTTTFIIFSVVMLLAVFVLKNLYLLIFNYAQFRVILNQQVKLSRVLFKEYLTKPYTFHLQRNTADLLRNVNGEVSKVFQGIIMSGFQLFTEILVITCILVLLLVTAPVATLVAFTLLGGSVFLFFAFLRKKITLLGKEQQKVSGTMIKWVNQGLGASKEVKVSGKESFFINSYTGQSQIKANNSRYMKMLEIVPRLFIETLLVSIVLITMLIIVFQGTSLTQLVSTMALFAMASFRLMPSITRVVSLVTRIRYSQPALSVVYEDLFNYKDENKNSEVKSNKDTVIINKGERTFADSIKLNEVSFRYPNQKELSVKDISLTIPIGQSVAFIGESGAGKTTLVDIILGLFRPERGSVLIDGKNIYDQKALWQQKIGYIPQSIFLSDDTIRGNVAFGIDKGKIEDKEVWRALKQAQLKEFVEELPNKLETTVGERGVRLSGGQRQRIGIARALYHNPEILFMDEATSALDNETEKEIMKAIDGLKGEKTLIIIAHRLSTIENCDTVFKISKAELVAIDNKIEKSVI</sequence>
<dbReference type="SUPFAM" id="SSF90123">
    <property type="entry name" value="ABC transporter transmembrane region"/>
    <property type="match status" value="1"/>
</dbReference>
<comment type="caution">
    <text evidence="10">The sequence shown here is derived from an EMBL/GenBank/DDBJ whole genome shotgun (WGS) entry which is preliminary data.</text>
</comment>
<keyword evidence="2 7" id="KW-0812">Transmembrane</keyword>
<evidence type="ECO:0000256" key="1">
    <source>
        <dbReference type="ARBA" id="ARBA00004651"/>
    </source>
</evidence>
<gene>
    <name evidence="10" type="ORF">ACFQ3N_19870</name>
</gene>
<dbReference type="InterPro" id="IPR011527">
    <property type="entry name" value="ABC1_TM_dom"/>
</dbReference>
<reference evidence="11" key="1">
    <citation type="journal article" date="2019" name="Int. J. Syst. Evol. Microbiol.">
        <title>The Global Catalogue of Microorganisms (GCM) 10K type strain sequencing project: providing services to taxonomists for standard genome sequencing and annotation.</title>
        <authorList>
            <consortium name="The Broad Institute Genomics Platform"/>
            <consortium name="The Broad Institute Genome Sequencing Center for Infectious Disease"/>
            <person name="Wu L."/>
            <person name="Ma J."/>
        </authorList>
    </citation>
    <scope>NUCLEOTIDE SEQUENCE [LARGE SCALE GENOMIC DNA]</scope>
    <source>
        <strain evidence="11">CCUG 56754</strain>
    </source>
</reference>
<organism evidence="10 11">
    <name type="scientific">Virgibacillus byunsanensis</name>
    <dbReference type="NCBI Taxonomy" id="570945"/>
    <lineage>
        <taxon>Bacteria</taxon>
        <taxon>Bacillati</taxon>
        <taxon>Bacillota</taxon>
        <taxon>Bacilli</taxon>
        <taxon>Bacillales</taxon>
        <taxon>Bacillaceae</taxon>
        <taxon>Virgibacillus</taxon>
    </lineage>
</organism>
<dbReference type="Gene3D" id="3.40.50.300">
    <property type="entry name" value="P-loop containing nucleotide triphosphate hydrolases"/>
    <property type="match status" value="1"/>
</dbReference>
<evidence type="ECO:0000256" key="7">
    <source>
        <dbReference type="SAM" id="Phobius"/>
    </source>
</evidence>
<feature type="transmembrane region" description="Helical" evidence="7">
    <location>
        <begin position="75"/>
        <end position="96"/>
    </location>
</feature>
<dbReference type="Proteomes" id="UP001597040">
    <property type="component" value="Unassembled WGS sequence"/>
</dbReference>
<dbReference type="RefSeq" id="WP_390364882.1">
    <property type="nucleotide sequence ID" value="NZ_JBHTKJ010000074.1"/>
</dbReference>
<keyword evidence="5 7" id="KW-1133">Transmembrane helix</keyword>
<dbReference type="PROSITE" id="PS50929">
    <property type="entry name" value="ABC_TM1F"/>
    <property type="match status" value="1"/>
</dbReference>
<evidence type="ECO:0000256" key="5">
    <source>
        <dbReference type="ARBA" id="ARBA00022989"/>
    </source>
</evidence>